<evidence type="ECO:0000313" key="7">
    <source>
        <dbReference type="Proteomes" id="UP000463951"/>
    </source>
</evidence>
<dbReference type="GO" id="GO:0051536">
    <property type="term" value="F:iron-sulfur cluster binding"/>
    <property type="evidence" value="ECO:0007669"/>
    <property type="project" value="UniProtKB-KW"/>
</dbReference>
<dbReference type="InterPro" id="IPR058240">
    <property type="entry name" value="rSAM_sf"/>
</dbReference>
<evidence type="ECO:0000256" key="5">
    <source>
        <dbReference type="SAM" id="MobiDB-lite"/>
    </source>
</evidence>
<keyword evidence="2" id="KW-0479">Metal-binding</keyword>
<dbReference type="AlphaFoldDB" id="A0A499UCU1"/>
<reference evidence="6 7" key="1">
    <citation type="journal article" date="2020" name="Int. J. Syst. Evol. Microbiol.">
        <title>Reclassification of Streptomyces castelarensis and Streptomyces sporoclivatus as later heterotypic synonyms of Streptomyces antimycoticus.</title>
        <authorList>
            <person name="Komaki H."/>
            <person name="Tamura T."/>
        </authorList>
    </citation>
    <scope>NUCLEOTIDE SEQUENCE [LARGE SCALE GENOMIC DNA]</scope>
    <source>
        <strain evidence="6 7">NBRC 100767</strain>
    </source>
</reference>
<evidence type="ECO:0008006" key="8">
    <source>
        <dbReference type="Google" id="ProtNLM"/>
    </source>
</evidence>
<dbReference type="Proteomes" id="UP000463951">
    <property type="component" value="Chromosome"/>
</dbReference>
<dbReference type="GO" id="GO:0046872">
    <property type="term" value="F:metal ion binding"/>
    <property type="evidence" value="ECO:0007669"/>
    <property type="project" value="UniProtKB-KW"/>
</dbReference>
<evidence type="ECO:0000256" key="2">
    <source>
        <dbReference type="ARBA" id="ARBA00022723"/>
    </source>
</evidence>
<sequence>MFTVSEEQSVKVELPWQRKSLPLAVIDAKEHFTRPVGPIEHEDADECPIDIKNIGWTLGNDCPYRCTHCYSMSAREKGMDFTLEIVDRIVEQLAINNVETVNLGATSRSLPTGRTPGTPCCRGSSTA</sequence>
<protein>
    <recommendedName>
        <fullName evidence="8">Radical SAM core domain-containing protein</fullName>
    </recommendedName>
</protein>
<feature type="region of interest" description="Disordered" evidence="5">
    <location>
        <begin position="108"/>
        <end position="127"/>
    </location>
</feature>
<evidence type="ECO:0000313" key="6">
    <source>
        <dbReference type="EMBL" id="BBJ37530.1"/>
    </source>
</evidence>
<evidence type="ECO:0000256" key="3">
    <source>
        <dbReference type="ARBA" id="ARBA00023004"/>
    </source>
</evidence>
<dbReference type="GO" id="GO:0003824">
    <property type="term" value="F:catalytic activity"/>
    <property type="evidence" value="ECO:0007669"/>
    <property type="project" value="InterPro"/>
</dbReference>
<gene>
    <name evidence="6" type="ORF">SSPO_002480</name>
</gene>
<keyword evidence="1" id="KW-0949">S-adenosyl-L-methionine</keyword>
<dbReference type="InterPro" id="IPR007197">
    <property type="entry name" value="rSAM"/>
</dbReference>
<dbReference type="SFLD" id="SFLDS00029">
    <property type="entry name" value="Radical_SAM"/>
    <property type="match status" value="1"/>
</dbReference>
<keyword evidence="4" id="KW-0411">Iron-sulfur</keyword>
<organism evidence="6 7">
    <name type="scientific">Streptomyces antimycoticus</name>
    <dbReference type="NCBI Taxonomy" id="68175"/>
    <lineage>
        <taxon>Bacteria</taxon>
        <taxon>Bacillati</taxon>
        <taxon>Actinomycetota</taxon>
        <taxon>Actinomycetes</taxon>
        <taxon>Kitasatosporales</taxon>
        <taxon>Streptomycetaceae</taxon>
        <taxon>Streptomyces</taxon>
        <taxon>Streptomyces violaceusniger group</taxon>
    </lineage>
</organism>
<dbReference type="Gene3D" id="3.20.20.70">
    <property type="entry name" value="Aldolase class I"/>
    <property type="match status" value="1"/>
</dbReference>
<evidence type="ECO:0000256" key="1">
    <source>
        <dbReference type="ARBA" id="ARBA00022691"/>
    </source>
</evidence>
<keyword evidence="3" id="KW-0408">Iron</keyword>
<accession>A0A499UCU1</accession>
<dbReference type="SUPFAM" id="SSF102114">
    <property type="entry name" value="Radical SAM enzymes"/>
    <property type="match status" value="1"/>
</dbReference>
<dbReference type="EMBL" id="AP019620">
    <property type="protein sequence ID" value="BBJ37530.1"/>
    <property type="molecule type" value="Genomic_DNA"/>
</dbReference>
<name>A0A499UCU1_9ACTN</name>
<evidence type="ECO:0000256" key="4">
    <source>
        <dbReference type="ARBA" id="ARBA00023014"/>
    </source>
</evidence>
<proteinExistence type="predicted"/>
<dbReference type="InterPro" id="IPR013785">
    <property type="entry name" value="Aldolase_TIM"/>
</dbReference>